<evidence type="ECO:0000313" key="1">
    <source>
        <dbReference type="EMBL" id="SFM13495.1"/>
    </source>
</evidence>
<sequence>MTDTTTAPVWLGVFLFRLPTAARRAQAQAWIETHPVDVGHFKACFPEAESLTVLDALGAGARGDAG</sequence>
<keyword evidence="2" id="KW-1185">Reference proteome</keyword>
<evidence type="ECO:0000313" key="2">
    <source>
        <dbReference type="Proteomes" id="UP000199470"/>
    </source>
</evidence>
<dbReference type="Proteomes" id="UP000199470">
    <property type="component" value="Unassembled WGS sequence"/>
</dbReference>
<dbReference type="AlphaFoldDB" id="A0A1I4NDM8"/>
<dbReference type="EMBL" id="FOTW01000013">
    <property type="protein sequence ID" value="SFM13495.1"/>
    <property type="molecule type" value="Genomic_DNA"/>
</dbReference>
<reference evidence="1 2" key="1">
    <citation type="submission" date="2016-10" db="EMBL/GenBank/DDBJ databases">
        <authorList>
            <person name="de Groot N.N."/>
        </authorList>
    </citation>
    <scope>NUCLEOTIDE SEQUENCE [LARGE SCALE GENOMIC DNA]</scope>
    <source>
        <strain evidence="1 2">ATCC 43154</strain>
    </source>
</reference>
<accession>A0A1I4NDM8</accession>
<gene>
    <name evidence="1" type="ORF">SAMN02982985_02876</name>
</gene>
<dbReference type="RefSeq" id="WP_093388382.1">
    <property type="nucleotide sequence ID" value="NZ_FOTW01000013.1"/>
</dbReference>
<name>A0A1I4NDM8_9BURK</name>
<proteinExistence type="predicted"/>
<protein>
    <submittedName>
        <fullName evidence="1">Uncharacterized protein</fullName>
    </submittedName>
</protein>
<organism evidence="1 2">
    <name type="scientific">Rugamonas rubra</name>
    <dbReference type="NCBI Taxonomy" id="758825"/>
    <lineage>
        <taxon>Bacteria</taxon>
        <taxon>Pseudomonadati</taxon>
        <taxon>Pseudomonadota</taxon>
        <taxon>Betaproteobacteria</taxon>
        <taxon>Burkholderiales</taxon>
        <taxon>Oxalobacteraceae</taxon>
        <taxon>Telluria group</taxon>
        <taxon>Rugamonas</taxon>
    </lineage>
</organism>